<accession>A0A9E7G4R9</accession>
<sequence>MTNAMATSKEADRSQDDSHMAPLASKRPPSYPDILDMVGIDYSPATASPPIHN</sequence>
<dbReference type="Pfam" id="PF21529">
    <property type="entry name" value="GLV1-2"/>
    <property type="match status" value="1"/>
</dbReference>
<evidence type="ECO:0000313" key="2">
    <source>
        <dbReference type="EMBL" id="URE08231.1"/>
    </source>
</evidence>
<feature type="region of interest" description="Disordered" evidence="1">
    <location>
        <begin position="1"/>
        <end position="35"/>
    </location>
</feature>
<organism evidence="2 3">
    <name type="scientific">Musa troglodytarum</name>
    <name type="common">fe'i banana</name>
    <dbReference type="NCBI Taxonomy" id="320322"/>
    <lineage>
        <taxon>Eukaryota</taxon>
        <taxon>Viridiplantae</taxon>
        <taxon>Streptophyta</taxon>
        <taxon>Embryophyta</taxon>
        <taxon>Tracheophyta</taxon>
        <taxon>Spermatophyta</taxon>
        <taxon>Magnoliopsida</taxon>
        <taxon>Liliopsida</taxon>
        <taxon>Zingiberales</taxon>
        <taxon>Musaceae</taxon>
        <taxon>Musa</taxon>
    </lineage>
</organism>
<proteinExistence type="predicted"/>
<evidence type="ECO:0000256" key="1">
    <source>
        <dbReference type="SAM" id="MobiDB-lite"/>
    </source>
</evidence>
<protein>
    <submittedName>
        <fullName evidence="2">Uncharacterized protein</fullName>
    </submittedName>
</protein>
<keyword evidence="3" id="KW-1185">Reference proteome</keyword>
<dbReference type="AlphaFoldDB" id="A0A9E7G4R9"/>
<dbReference type="InterPro" id="IPR049306">
    <property type="entry name" value="GLV1-2"/>
</dbReference>
<feature type="compositionally biased region" description="Basic and acidic residues" evidence="1">
    <location>
        <begin position="9"/>
        <end position="19"/>
    </location>
</feature>
<gene>
    <name evidence="2" type="ORF">MUK42_37584</name>
</gene>
<evidence type="ECO:0000313" key="3">
    <source>
        <dbReference type="Proteomes" id="UP001055439"/>
    </source>
</evidence>
<name>A0A9E7G4R9_9LILI</name>
<dbReference type="Proteomes" id="UP001055439">
    <property type="component" value="Chromosome 6"/>
</dbReference>
<reference evidence="2" key="1">
    <citation type="submission" date="2022-05" db="EMBL/GenBank/DDBJ databases">
        <title>The Musa troglodytarum L. genome provides insights into the mechanism of non-climacteric behaviour and enrichment of carotenoids.</title>
        <authorList>
            <person name="Wang J."/>
        </authorList>
    </citation>
    <scope>NUCLEOTIDE SEQUENCE</scope>
    <source>
        <tissue evidence="2">Leaf</tissue>
    </source>
</reference>
<dbReference type="EMBL" id="CP097508">
    <property type="protein sequence ID" value="URE08231.1"/>
    <property type="molecule type" value="Genomic_DNA"/>
</dbReference>
<dbReference type="OrthoDB" id="786880at2759"/>